<evidence type="ECO:0000256" key="4">
    <source>
        <dbReference type="ARBA" id="ARBA00022989"/>
    </source>
</evidence>
<dbReference type="InterPro" id="IPR018076">
    <property type="entry name" value="T2SS_GspF_dom"/>
</dbReference>
<evidence type="ECO:0000313" key="8">
    <source>
        <dbReference type="EMBL" id="RIX81980.1"/>
    </source>
</evidence>
<reference evidence="8 9" key="1">
    <citation type="submission" date="2018-09" db="EMBL/GenBank/DDBJ databases">
        <title>Acidovorax cavernicola nov. sp. isolated from Gruta de las Maravillas (Aracena, Spain).</title>
        <authorList>
            <person name="Jurado V."/>
            <person name="Gutierrez-Patricio S."/>
            <person name="Gonzalez-Pimentel J.L."/>
            <person name="Miller A.Z."/>
            <person name="Laiz L."/>
            <person name="Saiz-Jimenez C."/>
        </authorList>
    </citation>
    <scope>NUCLEOTIDE SEQUENCE [LARGE SCALE GENOMIC DNA]</scope>
    <source>
        <strain evidence="8 9">1011MAR4D40.2</strain>
    </source>
</reference>
<dbReference type="Proteomes" id="UP000265619">
    <property type="component" value="Unassembled WGS sequence"/>
</dbReference>
<evidence type="ECO:0000256" key="1">
    <source>
        <dbReference type="ARBA" id="ARBA00004651"/>
    </source>
</evidence>
<dbReference type="AlphaFoldDB" id="A0A9X8D6V2"/>
<evidence type="ECO:0000259" key="7">
    <source>
        <dbReference type="Pfam" id="PF00482"/>
    </source>
</evidence>
<evidence type="ECO:0000313" key="9">
    <source>
        <dbReference type="Proteomes" id="UP000265619"/>
    </source>
</evidence>
<keyword evidence="9" id="KW-1185">Reference proteome</keyword>
<dbReference type="PANTHER" id="PTHR35007">
    <property type="entry name" value="INTEGRAL MEMBRANE PROTEIN-RELATED"/>
    <property type="match status" value="1"/>
</dbReference>
<protein>
    <submittedName>
        <fullName evidence="8">Type II secretion system F family protein</fullName>
    </submittedName>
</protein>
<dbReference type="PANTHER" id="PTHR35007:SF2">
    <property type="entry name" value="PILUS ASSEMBLE PROTEIN"/>
    <property type="match status" value="1"/>
</dbReference>
<feature type="transmembrane region" description="Helical" evidence="6">
    <location>
        <begin position="6"/>
        <end position="24"/>
    </location>
</feature>
<comment type="caution">
    <text evidence="8">The sequence shown here is derived from an EMBL/GenBank/DDBJ whole genome shotgun (WGS) entry which is preliminary data.</text>
</comment>
<feature type="transmembrane region" description="Helical" evidence="6">
    <location>
        <begin position="86"/>
        <end position="107"/>
    </location>
</feature>
<dbReference type="OrthoDB" id="9810662at2"/>
<feature type="transmembrane region" description="Helical" evidence="6">
    <location>
        <begin position="269"/>
        <end position="290"/>
    </location>
</feature>
<name>A0A9X8D6V2_9BURK</name>
<sequence>MAMLFPILVFLSVSLAVIGLAVWLSPTRTAQRLQAVALPSGKSAWTETAVKLVGPFAQLSSPTGEADLSPLRVRFLNAGIRHPDAYLVYFGLKTLLPLGFAALAFLVMRAAGVEGGVTMLLWLALAALAGCYLPNLVLRLRIRARRREIFENFPDAADLMLVCVEAGLGLDAGLAKVTDEIQIKSQALAQELHWTNLEMRAGGTREKSLRNLALRTGVEEIGTFATMLTQADRFGTSIGESLRVFSDDLRHKRQVRAEELAAKVPTKMLLPLVLCIFPCISLVILTPAAIRVIRMIMPMLAGQQL</sequence>
<proteinExistence type="predicted"/>
<evidence type="ECO:0000256" key="3">
    <source>
        <dbReference type="ARBA" id="ARBA00022692"/>
    </source>
</evidence>
<dbReference type="Pfam" id="PF00482">
    <property type="entry name" value="T2SSF"/>
    <property type="match status" value="1"/>
</dbReference>
<organism evidence="8 9">
    <name type="scientific">Acidovorax cavernicola</name>
    <dbReference type="NCBI Taxonomy" id="1675792"/>
    <lineage>
        <taxon>Bacteria</taxon>
        <taxon>Pseudomonadati</taxon>
        <taxon>Pseudomonadota</taxon>
        <taxon>Betaproteobacteria</taxon>
        <taxon>Burkholderiales</taxon>
        <taxon>Comamonadaceae</taxon>
        <taxon>Acidovorax</taxon>
    </lineage>
</organism>
<comment type="subcellular location">
    <subcellularLocation>
        <location evidence="1">Cell membrane</location>
        <topology evidence="1">Multi-pass membrane protein</topology>
    </subcellularLocation>
</comment>
<keyword evidence="4 6" id="KW-1133">Transmembrane helix</keyword>
<keyword evidence="3 6" id="KW-0812">Transmembrane</keyword>
<dbReference type="RefSeq" id="WP_119553190.1">
    <property type="nucleotide sequence ID" value="NZ_QXMN01000008.1"/>
</dbReference>
<evidence type="ECO:0000256" key="6">
    <source>
        <dbReference type="SAM" id="Phobius"/>
    </source>
</evidence>
<evidence type="ECO:0000256" key="2">
    <source>
        <dbReference type="ARBA" id="ARBA00022475"/>
    </source>
</evidence>
<evidence type="ECO:0000256" key="5">
    <source>
        <dbReference type="ARBA" id="ARBA00023136"/>
    </source>
</evidence>
<dbReference type="EMBL" id="QXMN01000008">
    <property type="protein sequence ID" value="RIX81980.1"/>
    <property type="molecule type" value="Genomic_DNA"/>
</dbReference>
<keyword evidence="2" id="KW-1003">Cell membrane</keyword>
<accession>A0A9X8D6V2</accession>
<feature type="transmembrane region" description="Helical" evidence="6">
    <location>
        <begin position="119"/>
        <end position="138"/>
    </location>
</feature>
<gene>
    <name evidence="8" type="ORF">D3H34_09415</name>
</gene>
<dbReference type="GO" id="GO:0005886">
    <property type="term" value="C:plasma membrane"/>
    <property type="evidence" value="ECO:0007669"/>
    <property type="project" value="UniProtKB-SubCell"/>
</dbReference>
<keyword evidence="5 6" id="KW-0472">Membrane</keyword>
<feature type="domain" description="Type II secretion system protein GspF" evidence="7">
    <location>
        <begin position="157"/>
        <end position="285"/>
    </location>
</feature>